<feature type="compositionally biased region" description="Gly residues" evidence="1">
    <location>
        <begin position="30"/>
        <end position="39"/>
    </location>
</feature>
<name>N1WTR8_9FLAO</name>
<keyword evidence="3" id="KW-1185">Reference proteome</keyword>
<dbReference type="Proteomes" id="UP000012317">
    <property type="component" value="Unassembled WGS sequence"/>
</dbReference>
<feature type="region of interest" description="Disordered" evidence="1">
    <location>
        <begin position="13"/>
        <end position="45"/>
    </location>
</feature>
<evidence type="ECO:0000313" key="2">
    <source>
        <dbReference type="EMBL" id="EMY80592.1"/>
    </source>
</evidence>
<accession>N1WTR8</accession>
<dbReference type="STRING" id="1189619.pgond44_11451"/>
<dbReference type="AlphaFoldDB" id="N1WTR8"/>
<dbReference type="RefSeq" id="WP_003442055.1">
    <property type="nucleotide sequence ID" value="NZ_APLF01000011.1"/>
</dbReference>
<evidence type="ECO:0000313" key="3">
    <source>
        <dbReference type="Proteomes" id="UP000012317"/>
    </source>
</evidence>
<evidence type="ECO:0000256" key="1">
    <source>
        <dbReference type="SAM" id="MobiDB-lite"/>
    </source>
</evidence>
<protein>
    <submittedName>
        <fullName evidence="2">Uncharacterized protein</fullName>
    </submittedName>
</protein>
<organism evidence="2 3">
    <name type="scientific">Psychroflexus gondwanensis ACAM 44</name>
    <dbReference type="NCBI Taxonomy" id="1189619"/>
    <lineage>
        <taxon>Bacteria</taxon>
        <taxon>Pseudomonadati</taxon>
        <taxon>Bacteroidota</taxon>
        <taxon>Flavobacteriia</taxon>
        <taxon>Flavobacteriales</taxon>
        <taxon>Flavobacteriaceae</taxon>
        <taxon>Psychroflexus</taxon>
    </lineage>
</organism>
<reference evidence="2 3" key="1">
    <citation type="journal article" date="2014" name="Genome Biol. Evol.">
        <title>Extensive gene acquisition in the extremely psychrophilic bacterial species Psychroflexus torquis and the link to sea-ice ecosystem specialism.</title>
        <authorList>
            <person name="Feng S."/>
            <person name="Powell S.M."/>
            <person name="Wilson R."/>
            <person name="Bowman J.P."/>
        </authorList>
    </citation>
    <scope>NUCLEOTIDE SEQUENCE [LARGE SCALE GENOMIC DNA]</scope>
    <source>
        <strain evidence="2 3">ACAM 44</strain>
    </source>
</reference>
<dbReference type="eggNOG" id="ENOG5032WTT">
    <property type="taxonomic scope" value="Bacteria"/>
</dbReference>
<sequence length="373" mass="41632">MVIGYNVRWTCTSGPGGGGSNNPDPDPNPGSGGSGGSGDGGDDECYDCLPTEPIPGDEECTTSLCTLDTVLEPNALEAGTRLWMSSQYRQALLSDVLDFIIYENDNSDESKLFSIEGMEAERNGGEVDYEEKVIVDDSFKDNQCLMNVYEAMGKAPIFDNYLQNFDSDMSVANLKFGADPNFASNRDQKYNNAMAITNPPLNSNMINIDFNTDPSTSGNILNKPDVFKAVSLIHEVLHAEMCRKMLDAVRAAENNQTTLDWANDWTPIQFQQFVESLENKYFGIFDYYTRYDWDENAPNNAQHQQMAQHYRDVVKQTLTDYDPNFTAAQKEALSWIGLNSANIVAWQNLTPIEKQTINNTIQNIQNIFPNGCN</sequence>
<gene>
    <name evidence="2" type="ORF">pgond44_11451</name>
</gene>
<dbReference type="EMBL" id="APLF01000011">
    <property type="protein sequence ID" value="EMY80592.1"/>
    <property type="molecule type" value="Genomic_DNA"/>
</dbReference>
<proteinExistence type="predicted"/>
<comment type="caution">
    <text evidence="2">The sequence shown here is derived from an EMBL/GenBank/DDBJ whole genome shotgun (WGS) entry which is preliminary data.</text>
</comment>